<accession>A0A8J5KK85</accession>
<dbReference type="InterPro" id="IPR045281">
    <property type="entry name" value="CONSTANS-like"/>
</dbReference>
<reference evidence="5 6" key="1">
    <citation type="submission" date="2020-08" db="EMBL/GenBank/DDBJ databases">
        <title>Plant Genome Project.</title>
        <authorList>
            <person name="Zhang R.-G."/>
        </authorList>
    </citation>
    <scope>NUCLEOTIDE SEQUENCE [LARGE SCALE GENOMIC DNA]</scope>
    <source>
        <tissue evidence="5">Rhizome</tissue>
    </source>
</reference>
<evidence type="ECO:0000313" key="6">
    <source>
        <dbReference type="Proteomes" id="UP000734854"/>
    </source>
</evidence>
<name>A0A8J5KK85_ZINOF</name>
<dbReference type="GO" id="GO:0003700">
    <property type="term" value="F:DNA-binding transcription factor activity"/>
    <property type="evidence" value="ECO:0007669"/>
    <property type="project" value="TreeGrafter"/>
</dbReference>
<protein>
    <recommendedName>
        <fullName evidence="4">CCT domain-containing protein</fullName>
    </recommendedName>
</protein>
<dbReference type="GO" id="GO:0005634">
    <property type="term" value="C:nucleus"/>
    <property type="evidence" value="ECO:0007669"/>
    <property type="project" value="UniProtKB-SubCell"/>
</dbReference>
<dbReference type="PANTHER" id="PTHR31319">
    <property type="entry name" value="ZINC FINGER PROTEIN CONSTANS-LIKE 4"/>
    <property type="match status" value="1"/>
</dbReference>
<keyword evidence="2 3" id="KW-0539">Nucleus</keyword>
<evidence type="ECO:0000313" key="5">
    <source>
        <dbReference type="EMBL" id="KAG6486768.1"/>
    </source>
</evidence>
<dbReference type="InterPro" id="IPR010402">
    <property type="entry name" value="CCT_domain"/>
</dbReference>
<evidence type="ECO:0000256" key="2">
    <source>
        <dbReference type="ARBA" id="ARBA00023242"/>
    </source>
</evidence>
<proteinExistence type="predicted"/>
<evidence type="ECO:0000256" key="3">
    <source>
        <dbReference type="PROSITE-ProRule" id="PRU00357"/>
    </source>
</evidence>
<dbReference type="GO" id="GO:0009909">
    <property type="term" value="P:regulation of flower development"/>
    <property type="evidence" value="ECO:0007669"/>
    <property type="project" value="InterPro"/>
</dbReference>
<evidence type="ECO:0000256" key="1">
    <source>
        <dbReference type="ARBA" id="ARBA00004123"/>
    </source>
</evidence>
<dbReference type="PANTHER" id="PTHR31319:SF110">
    <property type="entry name" value="CCT MOTIF FAMILY PROTEIN"/>
    <property type="match status" value="1"/>
</dbReference>
<evidence type="ECO:0000259" key="4">
    <source>
        <dbReference type="PROSITE" id="PS51017"/>
    </source>
</evidence>
<gene>
    <name evidence="5" type="ORF">ZIOFF_055348</name>
</gene>
<sequence>MYADLGLLLPVLQGLPQEISWGDHRLTPLPSSPDLLSISLGFVNPCSPLFLLHQVAFLKHVSLPLLFSLASSYHRNVDVVEYARFRMLPLSQDGADMILLLQRNYKEVLLLATFMLDVLARTPQPEEILTHGYEAEVSWKIKLVAISIVRLLCSFTVNLFHAKSLVDLHIGSHIRDNLIHTSAVSDYDLGGDGDLFNAPKPIVEESLLAVNPLSAALSMISGYGSSITDETIQISDMKSIENEDLLCEVLNDWKGDLVSKSVTNVPTLEASNIPVSAPLTEGSSVEGSLQKSISKECLSTVDGANPSSVEPCLLGLHEMNFESAFGIRRAYSEGDIEILRTNNPVHGIMNTFPSLEFLASVEDAKTEEKIEARRIKLSRYRKKRTSRNYGRKIKYACRKALADCQPRVRGRFVKIEDKSATSSKL</sequence>
<dbReference type="AlphaFoldDB" id="A0A8J5KK85"/>
<dbReference type="PROSITE" id="PS51017">
    <property type="entry name" value="CCT"/>
    <property type="match status" value="1"/>
</dbReference>
<keyword evidence="6" id="KW-1185">Reference proteome</keyword>
<dbReference type="EMBL" id="JACMSC010000015">
    <property type="protein sequence ID" value="KAG6486768.1"/>
    <property type="molecule type" value="Genomic_DNA"/>
</dbReference>
<dbReference type="Proteomes" id="UP000734854">
    <property type="component" value="Unassembled WGS sequence"/>
</dbReference>
<comment type="subcellular location">
    <subcellularLocation>
        <location evidence="1 3">Nucleus</location>
    </subcellularLocation>
</comment>
<dbReference type="Pfam" id="PF06203">
    <property type="entry name" value="CCT"/>
    <property type="match status" value="1"/>
</dbReference>
<organism evidence="5 6">
    <name type="scientific">Zingiber officinale</name>
    <name type="common">Ginger</name>
    <name type="synonym">Amomum zingiber</name>
    <dbReference type="NCBI Taxonomy" id="94328"/>
    <lineage>
        <taxon>Eukaryota</taxon>
        <taxon>Viridiplantae</taxon>
        <taxon>Streptophyta</taxon>
        <taxon>Embryophyta</taxon>
        <taxon>Tracheophyta</taxon>
        <taxon>Spermatophyta</taxon>
        <taxon>Magnoliopsida</taxon>
        <taxon>Liliopsida</taxon>
        <taxon>Zingiberales</taxon>
        <taxon>Zingiberaceae</taxon>
        <taxon>Zingiber</taxon>
    </lineage>
</organism>
<comment type="caution">
    <text evidence="5">The sequence shown here is derived from an EMBL/GenBank/DDBJ whole genome shotgun (WGS) entry which is preliminary data.</text>
</comment>
<feature type="domain" description="CCT" evidence="4">
    <location>
        <begin position="373"/>
        <end position="415"/>
    </location>
</feature>